<dbReference type="SMART" id="SM00490">
    <property type="entry name" value="HELICc"/>
    <property type="match status" value="1"/>
</dbReference>
<evidence type="ECO:0000313" key="4">
    <source>
        <dbReference type="EMBL" id="CAB4185299.1"/>
    </source>
</evidence>
<name>A0A6J5R402_9CAUD</name>
<dbReference type="GO" id="GO:0008270">
    <property type="term" value="F:zinc ion binding"/>
    <property type="evidence" value="ECO:0007669"/>
    <property type="project" value="InterPro"/>
</dbReference>
<dbReference type="SUPFAM" id="SSF52540">
    <property type="entry name" value="P-loop containing nucleoside triphosphate hydrolases"/>
    <property type="match status" value="1"/>
</dbReference>
<sequence length="638" mass="70420">MVDVVRRRFFNLGQHQALYLAAGGRCETCDVELEPGWHADHVKPFSKGGVTDVVNGAALCPPCNLKKSDRETTTTVTTRTLRKWQTEAVGDIGIALRKTNRALLVACPGAGKTRFAAALAQELGAGQIIFVVPSAHLVNQTRESFAQDGLNLANGRGATSRPPKDTRGMVTTYQSVAASPEMYRKLSSDNTLVILDEGHHMEEEKTWGEALKCAFENARYVLVTTGTPFRSNGTAIPFLRYDSTGELIADYTYGWGRGWADAIIRRIYFEKVDTTAEWINGRTGEMLQGSLSDLTNRDDPAYGPTTQAALHPDSAWTNEALVLGVAELDKRRMTRNAAGLVICSSIKHATQVHKRLENLTNSGVVLVHSDMRDREQVIAAFRKSRQAWLVSVSMVSEGVDIPRLEVGVYATNKSTKLFMLQMFGRVMRIIPGEGEVAAKFFIPDRQDIIQVVSEMQKMQASVIEAEEKEVKTRESGERTLDGGSVILGDRDAHSTSIVLVGGRHMDGELIAALENVFPDEFHHLIPGIILGAETHSIQARTQPTIEISSPAVDLDEHDHLRKRLTKLEKRLADQLYADKYGSGSRNSRLFEEIIKKVARETNRSIGTGRNGNRPSWTADESRQAIRSVENRIGISVTA</sequence>
<dbReference type="CDD" id="cd00085">
    <property type="entry name" value="HNHc"/>
    <property type="match status" value="1"/>
</dbReference>
<evidence type="ECO:0000259" key="2">
    <source>
        <dbReference type="PROSITE" id="PS51194"/>
    </source>
</evidence>
<dbReference type="SMART" id="SM00487">
    <property type="entry name" value="DEXDc"/>
    <property type="match status" value="1"/>
</dbReference>
<keyword evidence="5" id="KW-0347">Helicase</keyword>
<evidence type="ECO:0000313" key="6">
    <source>
        <dbReference type="EMBL" id="CAB4191028.1"/>
    </source>
</evidence>
<dbReference type="InterPro" id="IPR014001">
    <property type="entry name" value="Helicase_ATP-bd"/>
</dbReference>
<dbReference type="GO" id="GO:0004386">
    <property type="term" value="F:helicase activity"/>
    <property type="evidence" value="ECO:0007669"/>
    <property type="project" value="UniProtKB-KW"/>
</dbReference>
<dbReference type="InterPro" id="IPR003615">
    <property type="entry name" value="HNH_nuc"/>
</dbReference>
<dbReference type="InterPro" id="IPR001650">
    <property type="entry name" value="Helicase_C-like"/>
</dbReference>
<dbReference type="InterPro" id="IPR050742">
    <property type="entry name" value="Helicase_Restrict-Modif_Enz"/>
</dbReference>
<dbReference type="Gene3D" id="1.10.30.50">
    <property type="match status" value="1"/>
</dbReference>
<dbReference type="GO" id="GO:0003677">
    <property type="term" value="F:DNA binding"/>
    <property type="evidence" value="ECO:0007669"/>
    <property type="project" value="InterPro"/>
</dbReference>
<dbReference type="PROSITE" id="PS51192">
    <property type="entry name" value="HELICASE_ATP_BIND_1"/>
    <property type="match status" value="1"/>
</dbReference>
<proteinExistence type="predicted"/>
<dbReference type="GO" id="GO:0016787">
    <property type="term" value="F:hydrolase activity"/>
    <property type="evidence" value="ECO:0007669"/>
    <property type="project" value="InterPro"/>
</dbReference>
<dbReference type="Pfam" id="PF00271">
    <property type="entry name" value="Helicase_C"/>
    <property type="match status" value="1"/>
</dbReference>
<feature type="domain" description="Helicase C-terminal" evidence="2">
    <location>
        <begin position="320"/>
        <end position="476"/>
    </location>
</feature>
<dbReference type="GO" id="GO:0005524">
    <property type="term" value="F:ATP binding"/>
    <property type="evidence" value="ECO:0007669"/>
    <property type="project" value="InterPro"/>
</dbReference>
<dbReference type="EMBL" id="LR797172">
    <property type="protein sequence ID" value="CAB4191028.1"/>
    <property type="molecule type" value="Genomic_DNA"/>
</dbReference>
<keyword evidence="5" id="KW-0067">ATP-binding</keyword>
<dbReference type="InterPro" id="IPR002711">
    <property type="entry name" value="HNH"/>
</dbReference>
<dbReference type="Gene3D" id="3.40.50.300">
    <property type="entry name" value="P-loop containing nucleotide triphosphate hydrolases"/>
    <property type="match status" value="2"/>
</dbReference>
<dbReference type="InterPro" id="IPR006935">
    <property type="entry name" value="Helicase/UvrB_N"/>
</dbReference>
<reference evidence="5" key="1">
    <citation type="submission" date="2020-05" db="EMBL/GenBank/DDBJ databases">
        <authorList>
            <person name="Chiriac C."/>
            <person name="Salcher M."/>
            <person name="Ghai R."/>
            <person name="Kavagutti S V."/>
        </authorList>
    </citation>
    <scope>NUCLEOTIDE SEQUENCE</scope>
</reference>
<feature type="domain" description="Helicase ATP-binding" evidence="1">
    <location>
        <begin position="93"/>
        <end position="246"/>
    </location>
</feature>
<evidence type="ECO:0000313" key="7">
    <source>
        <dbReference type="EMBL" id="CAB5229962.1"/>
    </source>
</evidence>
<keyword evidence="5" id="KW-0378">Hydrolase</keyword>
<evidence type="ECO:0000313" key="3">
    <source>
        <dbReference type="EMBL" id="CAB4173477.1"/>
    </source>
</evidence>
<dbReference type="InterPro" id="IPR027417">
    <property type="entry name" value="P-loop_NTPase"/>
</dbReference>
<dbReference type="EMBL" id="LR796904">
    <property type="protein sequence ID" value="CAB4173477.1"/>
    <property type="molecule type" value="Genomic_DNA"/>
</dbReference>
<dbReference type="GO" id="GO:0004519">
    <property type="term" value="F:endonuclease activity"/>
    <property type="evidence" value="ECO:0007669"/>
    <property type="project" value="InterPro"/>
</dbReference>
<accession>A0A6J5R402</accession>
<evidence type="ECO:0000313" key="5">
    <source>
        <dbReference type="EMBL" id="CAB4188348.1"/>
    </source>
</evidence>
<dbReference type="PROSITE" id="PS51194">
    <property type="entry name" value="HELICASE_CTER"/>
    <property type="match status" value="1"/>
</dbReference>
<dbReference type="EMBL" id="LR798413">
    <property type="protein sequence ID" value="CAB5229962.1"/>
    <property type="molecule type" value="Genomic_DNA"/>
</dbReference>
<evidence type="ECO:0000259" key="1">
    <source>
        <dbReference type="PROSITE" id="PS51192"/>
    </source>
</evidence>
<protein>
    <submittedName>
        <fullName evidence="5">SSL2 DNA or RNA helicases of superfamily II</fullName>
    </submittedName>
</protein>
<dbReference type="Pfam" id="PF04851">
    <property type="entry name" value="ResIII"/>
    <property type="match status" value="1"/>
</dbReference>
<dbReference type="SMART" id="SM00507">
    <property type="entry name" value="HNHc"/>
    <property type="match status" value="1"/>
</dbReference>
<gene>
    <name evidence="4" type="ORF">UFOVP1120_32</name>
    <name evidence="5" type="ORF">UFOVP1183_26</name>
    <name evidence="6" type="ORF">UFOVP1227_9</name>
    <name evidence="7" type="ORF">UFOVP1571_32</name>
    <name evidence="3" type="ORF">UFOVP955_6</name>
</gene>
<dbReference type="PANTHER" id="PTHR47396:SF1">
    <property type="entry name" value="ATP-DEPENDENT HELICASE IRC3-RELATED"/>
    <property type="match status" value="1"/>
</dbReference>
<organism evidence="5">
    <name type="scientific">uncultured Caudovirales phage</name>
    <dbReference type="NCBI Taxonomy" id="2100421"/>
    <lineage>
        <taxon>Viruses</taxon>
        <taxon>Duplodnaviria</taxon>
        <taxon>Heunggongvirae</taxon>
        <taxon>Uroviricota</taxon>
        <taxon>Caudoviricetes</taxon>
        <taxon>Peduoviridae</taxon>
        <taxon>Maltschvirus</taxon>
        <taxon>Maltschvirus maltsch</taxon>
    </lineage>
</organism>
<dbReference type="EMBL" id="LR797125">
    <property type="protein sequence ID" value="CAB4188348.1"/>
    <property type="molecule type" value="Genomic_DNA"/>
</dbReference>
<dbReference type="Pfam" id="PF01844">
    <property type="entry name" value="HNH"/>
    <property type="match status" value="1"/>
</dbReference>
<dbReference type="PANTHER" id="PTHR47396">
    <property type="entry name" value="TYPE I RESTRICTION ENZYME ECOKI R PROTEIN"/>
    <property type="match status" value="1"/>
</dbReference>
<dbReference type="EMBL" id="LR797074">
    <property type="protein sequence ID" value="CAB4185299.1"/>
    <property type="molecule type" value="Genomic_DNA"/>
</dbReference>
<keyword evidence="5" id="KW-0547">Nucleotide-binding</keyword>